<protein>
    <submittedName>
        <fullName evidence="2">Uncharacterized protein</fullName>
    </submittedName>
</protein>
<evidence type="ECO:0000313" key="2">
    <source>
        <dbReference type="EMBL" id="CAA9582550.1"/>
    </source>
</evidence>
<name>A0A6J4VLF2_9BACT</name>
<gene>
    <name evidence="2" type="ORF">AVDCRST_MAG59-4979</name>
</gene>
<feature type="non-terminal residue" evidence="2">
    <location>
        <position position="94"/>
    </location>
</feature>
<dbReference type="AlphaFoldDB" id="A0A6J4VLF2"/>
<feature type="non-terminal residue" evidence="2">
    <location>
        <position position="1"/>
    </location>
</feature>
<feature type="compositionally biased region" description="Low complexity" evidence="1">
    <location>
        <begin position="59"/>
        <end position="83"/>
    </location>
</feature>
<evidence type="ECO:0000256" key="1">
    <source>
        <dbReference type="SAM" id="MobiDB-lite"/>
    </source>
</evidence>
<feature type="region of interest" description="Disordered" evidence="1">
    <location>
        <begin position="59"/>
        <end position="94"/>
    </location>
</feature>
<proteinExistence type="predicted"/>
<sequence length="94" mass="9213">WGGLDGSYETPLIRSGIGVSASTPRSAVVAASGRRPGSSGLAGECAAARSMNATATSTSTAIASTLGRPSPSSARCGSRSRSAMQGGRRADGRG</sequence>
<organism evidence="2">
    <name type="scientific">uncultured Thermomicrobiales bacterium</name>
    <dbReference type="NCBI Taxonomy" id="1645740"/>
    <lineage>
        <taxon>Bacteria</taxon>
        <taxon>Pseudomonadati</taxon>
        <taxon>Thermomicrobiota</taxon>
        <taxon>Thermomicrobia</taxon>
        <taxon>Thermomicrobiales</taxon>
        <taxon>environmental samples</taxon>
    </lineage>
</organism>
<dbReference type="EMBL" id="CADCWF010000355">
    <property type="protein sequence ID" value="CAA9582550.1"/>
    <property type="molecule type" value="Genomic_DNA"/>
</dbReference>
<reference evidence="2" key="1">
    <citation type="submission" date="2020-02" db="EMBL/GenBank/DDBJ databases">
        <authorList>
            <person name="Meier V. D."/>
        </authorList>
    </citation>
    <scope>NUCLEOTIDE SEQUENCE</scope>
    <source>
        <strain evidence="2">AVDCRST_MAG59</strain>
    </source>
</reference>
<accession>A0A6J4VLF2</accession>